<name>A0AAU9KAM7_9CILI</name>
<evidence type="ECO:0000313" key="1">
    <source>
        <dbReference type="EMBL" id="CAG9334500.1"/>
    </source>
</evidence>
<organism evidence="1 2">
    <name type="scientific">Blepharisma stoltei</name>
    <dbReference type="NCBI Taxonomy" id="1481888"/>
    <lineage>
        <taxon>Eukaryota</taxon>
        <taxon>Sar</taxon>
        <taxon>Alveolata</taxon>
        <taxon>Ciliophora</taxon>
        <taxon>Postciliodesmatophora</taxon>
        <taxon>Heterotrichea</taxon>
        <taxon>Heterotrichida</taxon>
        <taxon>Blepharismidae</taxon>
        <taxon>Blepharisma</taxon>
    </lineage>
</organism>
<protein>
    <submittedName>
        <fullName evidence="1">Uncharacterized protein</fullName>
    </submittedName>
</protein>
<gene>
    <name evidence="1" type="ORF">BSTOLATCC_MIC61309</name>
</gene>
<accession>A0AAU9KAM7</accession>
<dbReference type="EMBL" id="CAJZBQ010000058">
    <property type="protein sequence ID" value="CAG9334500.1"/>
    <property type="molecule type" value="Genomic_DNA"/>
</dbReference>
<sequence>MMKPRKELTARLKNLVPAFCDLRLADVTIYSYTFERHICEKADAMNASKIDQAIKAFHEKILALRAEWDDPNRTGKREVITQASIFHYFVRAV</sequence>
<dbReference type="AlphaFoldDB" id="A0AAU9KAM7"/>
<proteinExistence type="predicted"/>
<keyword evidence="2" id="KW-1185">Reference proteome</keyword>
<comment type="caution">
    <text evidence="1">The sequence shown here is derived from an EMBL/GenBank/DDBJ whole genome shotgun (WGS) entry which is preliminary data.</text>
</comment>
<dbReference type="Proteomes" id="UP001162131">
    <property type="component" value="Unassembled WGS sequence"/>
</dbReference>
<reference evidence="1" key="1">
    <citation type="submission" date="2021-09" db="EMBL/GenBank/DDBJ databases">
        <authorList>
            <consortium name="AG Swart"/>
            <person name="Singh M."/>
            <person name="Singh A."/>
            <person name="Seah K."/>
            <person name="Emmerich C."/>
        </authorList>
    </citation>
    <scope>NUCLEOTIDE SEQUENCE</scope>
    <source>
        <strain evidence="1">ATCC30299</strain>
    </source>
</reference>
<evidence type="ECO:0000313" key="2">
    <source>
        <dbReference type="Proteomes" id="UP001162131"/>
    </source>
</evidence>